<evidence type="ECO:0000313" key="13">
    <source>
        <dbReference type="EMBL" id="GAB40328.1"/>
    </source>
</evidence>
<dbReference type="PANTHER" id="PTHR47707:SF1">
    <property type="entry name" value="NUDIX HYDROLASE FAMILY PROTEIN"/>
    <property type="match status" value="1"/>
</dbReference>
<dbReference type="AlphaFoldDB" id="H5U3M0"/>
<dbReference type="InterPro" id="IPR020476">
    <property type="entry name" value="Nudix_hydrolase"/>
</dbReference>
<dbReference type="Gene3D" id="3.90.79.10">
    <property type="entry name" value="Nucleoside Triphosphate Pyrophosphohydrolase"/>
    <property type="match status" value="1"/>
</dbReference>
<keyword evidence="7 13" id="KW-0378">Hydrolase</keyword>
<dbReference type="GO" id="GO:0006260">
    <property type="term" value="P:DNA replication"/>
    <property type="evidence" value="ECO:0007669"/>
    <property type="project" value="UniProtKB-KW"/>
</dbReference>
<keyword evidence="6" id="KW-0227">DNA damage</keyword>
<comment type="catalytic activity">
    <reaction evidence="10">
        <text>8-oxo-dGTP + H2O = 8-oxo-dGMP + diphosphate + H(+)</text>
        <dbReference type="Rhea" id="RHEA:31575"/>
        <dbReference type="ChEBI" id="CHEBI:15377"/>
        <dbReference type="ChEBI" id="CHEBI:15378"/>
        <dbReference type="ChEBI" id="CHEBI:33019"/>
        <dbReference type="ChEBI" id="CHEBI:63224"/>
        <dbReference type="ChEBI" id="CHEBI:77896"/>
        <dbReference type="EC" id="3.6.1.55"/>
    </reaction>
</comment>
<dbReference type="GO" id="GO:0044715">
    <property type="term" value="F:8-oxo-dGDP phosphatase activity"/>
    <property type="evidence" value="ECO:0007669"/>
    <property type="project" value="TreeGrafter"/>
</dbReference>
<evidence type="ECO:0000256" key="1">
    <source>
        <dbReference type="ARBA" id="ARBA00001946"/>
    </source>
</evidence>
<keyword evidence="9" id="KW-0234">DNA repair</keyword>
<evidence type="ECO:0000313" key="14">
    <source>
        <dbReference type="Proteomes" id="UP000005845"/>
    </source>
</evidence>
<dbReference type="PANTHER" id="PTHR47707">
    <property type="entry name" value="8-OXO-DGTP DIPHOSPHATASE"/>
    <property type="match status" value="1"/>
</dbReference>
<dbReference type="Pfam" id="PF00293">
    <property type="entry name" value="NUDIX"/>
    <property type="match status" value="1"/>
</dbReference>
<keyword evidence="4" id="KW-0235">DNA replication</keyword>
<dbReference type="Proteomes" id="UP000005845">
    <property type="component" value="Unassembled WGS sequence"/>
</dbReference>
<dbReference type="GO" id="GO:0006281">
    <property type="term" value="P:DNA repair"/>
    <property type="evidence" value="ECO:0007669"/>
    <property type="project" value="UniProtKB-KW"/>
</dbReference>
<evidence type="ECO:0000256" key="8">
    <source>
        <dbReference type="ARBA" id="ARBA00022842"/>
    </source>
</evidence>
<keyword evidence="3" id="KW-0515">Mutator protein</keyword>
<dbReference type="SUPFAM" id="SSF55811">
    <property type="entry name" value="Nudix"/>
    <property type="match status" value="1"/>
</dbReference>
<comment type="cofactor">
    <cofactor evidence="1">
        <name>Mg(2+)</name>
        <dbReference type="ChEBI" id="CHEBI:18420"/>
    </cofactor>
</comment>
<evidence type="ECO:0000256" key="9">
    <source>
        <dbReference type="ARBA" id="ARBA00023204"/>
    </source>
</evidence>
<proteinExistence type="inferred from homology"/>
<accession>H5U3M0</accession>
<organism evidence="13 14">
    <name type="scientific">Gordonia sputi NBRC 100414</name>
    <dbReference type="NCBI Taxonomy" id="1089453"/>
    <lineage>
        <taxon>Bacteria</taxon>
        <taxon>Bacillati</taxon>
        <taxon>Actinomycetota</taxon>
        <taxon>Actinomycetes</taxon>
        <taxon>Mycobacteriales</taxon>
        <taxon>Gordoniaceae</taxon>
        <taxon>Gordonia</taxon>
    </lineage>
</organism>
<dbReference type="EMBL" id="BAFC01000096">
    <property type="protein sequence ID" value="GAB40328.1"/>
    <property type="molecule type" value="Genomic_DNA"/>
</dbReference>
<name>H5U3M0_9ACTN</name>
<dbReference type="RefSeq" id="WP_005207387.1">
    <property type="nucleotide sequence ID" value="NZ_BAFC01000096.1"/>
</dbReference>
<evidence type="ECO:0000256" key="2">
    <source>
        <dbReference type="ARBA" id="ARBA00005582"/>
    </source>
</evidence>
<dbReference type="InterPro" id="IPR015797">
    <property type="entry name" value="NUDIX_hydrolase-like_dom_sf"/>
</dbReference>
<evidence type="ECO:0000256" key="11">
    <source>
        <dbReference type="ARBA" id="ARBA00038905"/>
    </source>
</evidence>
<evidence type="ECO:0000256" key="10">
    <source>
        <dbReference type="ARBA" id="ARBA00035861"/>
    </source>
</evidence>
<evidence type="ECO:0000256" key="4">
    <source>
        <dbReference type="ARBA" id="ARBA00022705"/>
    </source>
</evidence>
<dbReference type="GO" id="GO:0044716">
    <property type="term" value="F:8-oxo-GDP phosphatase activity"/>
    <property type="evidence" value="ECO:0007669"/>
    <property type="project" value="TreeGrafter"/>
</dbReference>
<dbReference type="GO" id="GO:0008413">
    <property type="term" value="F:8-oxo-7,8-dihydroguanosine triphosphate pyrophosphatase activity"/>
    <property type="evidence" value="ECO:0007669"/>
    <property type="project" value="TreeGrafter"/>
</dbReference>
<dbReference type="PRINTS" id="PR00502">
    <property type="entry name" value="NUDIXFAMILY"/>
</dbReference>
<gene>
    <name evidence="13" type="ORF">GOSPT_098_00330</name>
</gene>
<dbReference type="GO" id="GO:0035539">
    <property type="term" value="F:8-oxo-7,8-dihydrodeoxyguanosine triphosphate pyrophosphatase activity"/>
    <property type="evidence" value="ECO:0007669"/>
    <property type="project" value="UniProtKB-EC"/>
</dbReference>
<evidence type="ECO:0000256" key="6">
    <source>
        <dbReference type="ARBA" id="ARBA00022763"/>
    </source>
</evidence>
<comment type="similarity">
    <text evidence="2">Belongs to the Nudix hydrolase family.</text>
</comment>
<evidence type="ECO:0000259" key="12">
    <source>
        <dbReference type="PROSITE" id="PS51462"/>
    </source>
</evidence>
<dbReference type="InterPro" id="IPR047127">
    <property type="entry name" value="MutT-like"/>
</dbReference>
<dbReference type="InterPro" id="IPR000086">
    <property type="entry name" value="NUDIX_hydrolase_dom"/>
</dbReference>
<feature type="domain" description="Nudix hydrolase" evidence="12">
    <location>
        <begin position="1"/>
        <end position="130"/>
    </location>
</feature>
<evidence type="ECO:0000256" key="7">
    <source>
        <dbReference type="ARBA" id="ARBA00022801"/>
    </source>
</evidence>
<keyword evidence="5" id="KW-0479">Metal-binding</keyword>
<dbReference type="GO" id="GO:0046872">
    <property type="term" value="F:metal ion binding"/>
    <property type="evidence" value="ECO:0007669"/>
    <property type="project" value="UniProtKB-KW"/>
</dbReference>
<dbReference type="PROSITE" id="PS51462">
    <property type="entry name" value="NUDIX"/>
    <property type="match status" value="1"/>
</dbReference>
<evidence type="ECO:0000256" key="3">
    <source>
        <dbReference type="ARBA" id="ARBA00022457"/>
    </source>
</evidence>
<comment type="caution">
    <text evidence="13">The sequence shown here is derived from an EMBL/GenBank/DDBJ whole genome shotgun (WGS) entry which is preliminary data.</text>
</comment>
<dbReference type="eggNOG" id="COG1051">
    <property type="taxonomic scope" value="Bacteria"/>
</dbReference>
<protein>
    <recommendedName>
        <fullName evidence="11">8-oxo-dGTP diphosphatase</fullName>
        <ecNumber evidence="11">3.6.1.55</ecNumber>
    </recommendedName>
</protein>
<evidence type="ECO:0000256" key="5">
    <source>
        <dbReference type="ARBA" id="ARBA00022723"/>
    </source>
</evidence>
<dbReference type="EC" id="3.6.1.55" evidence="11"/>
<reference evidence="13 14" key="1">
    <citation type="submission" date="2012-02" db="EMBL/GenBank/DDBJ databases">
        <title>Whole genome shotgun sequence of Gordonia sputi NBRC 100414.</title>
        <authorList>
            <person name="Yoshida I."/>
            <person name="Hosoyama A."/>
            <person name="Tsuchikane K."/>
            <person name="Katsumata H."/>
            <person name="Yamazaki S."/>
            <person name="Fujita N."/>
        </authorList>
    </citation>
    <scope>NUCLEOTIDE SEQUENCE [LARGE SCALE GENOMIC DNA]</scope>
    <source>
        <strain evidence="13 14">NBRC 100414</strain>
    </source>
</reference>
<sequence length="136" mass="14928">MSTRIVVAGAITTSDGRLLLAQRSYPPQVAGLWELPGGKVEDGEDLATALRRELREELEVDVEVGARLADSVELSHDLTLVALWARIVDGAPRAVEHSRLLWVSADELDDMAAVGRLVPADTAWLPELRKVLRRAR</sequence>
<keyword evidence="14" id="KW-1185">Reference proteome</keyword>
<keyword evidence="8" id="KW-0460">Magnesium</keyword>